<reference evidence="6 7" key="1">
    <citation type="submission" date="2023-09" db="EMBL/GenBank/DDBJ databases">
        <authorList>
            <person name="Rey-Velasco X."/>
        </authorList>
    </citation>
    <scope>NUCLEOTIDE SEQUENCE [LARGE SCALE GENOMIC DNA]</scope>
    <source>
        <strain evidence="6 7">W409</strain>
    </source>
</reference>
<keyword evidence="7" id="KW-1185">Reference proteome</keyword>
<proteinExistence type="predicted"/>
<dbReference type="SUPFAM" id="SSF46689">
    <property type="entry name" value="Homeodomain-like"/>
    <property type="match status" value="1"/>
</dbReference>
<dbReference type="GO" id="GO:0003677">
    <property type="term" value="F:DNA binding"/>
    <property type="evidence" value="ECO:0007669"/>
    <property type="project" value="UniProtKB-UniRule"/>
</dbReference>
<gene>
    <name evidence="6" type="ORF">RM544_06310</name>
</gene>
<dbReference type="InterPro" id="IPR036271">
    <property type="entry name" value="Tet_transcr_reg_TetR-rel_C_sf"/>
</dbReference>
<name>A0AAW8R1G7_9ALTE</name>
<dbReference type="PANTHER" id="PTHR47506:SF6">
    <property type="entry name" value="HTH-TYPE TRANSCRIPTIONAL REPRESSOR NEMR"/>
    <property type="match status" value="1"/>
</dbReference>
<dbReference type="Proteomes" id="UP001249020">
    <property type="component" value="Unassembled WGS sequence"/>
</dbReference>
<evidence type="ECO:0000313" key="7">
    <source>
        <dbReference type="Proteomes" id="UP001249020"/>
    </source>
</evidence>
<evidence type="ECO:0000259" key="5">
    <source>
        <dbReference type="PROSITE" id="PS50977"/>
    </source>
</evidence>
<protein>
    <submittedName>
        <fullName evidence="6">TetR/AcrR family transcriptional regulator</fullName>
    </submittedName>
</protein>
<dbReference type="Pfam" id="PF00440">
    <property type="entry name" value="TetR_N"/>
    <property type="match status" value="1"/>
</dbReference>
<dbReference type="RefSeq" id="WP_311360924.1">
    <property type="nucleotide sequence ID" value="NZ_JAVRIE010000002.1"/>
</dbReference>
<accession>A0AAW8R1G7</accession>
<evidence type="ECO:0000256" key="3">
    <source>
        <dbReference type="ARBA" id="ARBA00023163"/>
    </source>
</evidence>
<evidence type="ECO:0000313" key="6">
    <source>
        <dbReference type="EMBL" id="MDT0582142.1"/>
    </source>
</evidence>
<keyword evidence="3" id="KW-0804">Transcription</keyword>
<evidence type="ECO:0000256" key="4">
    <source>
        <dbReference type="PROSITE-ProRule" id="PRU00335"/>
    </source>
</evidence>
<sequence length="182" mass="20271">MNKREALLNAAETKARIGGYSNFSFRELAAEVGIKSASVHYHFPTKEDLGAELAKRYTENFFIALGSPSDLLKQGKKPIAEYIRVFRHALEKDQLMCLCGLFGAESDALPEKVKLNTKIFFEKNLEWLQEAVKLSVSSTETIARNKALFILSLLEGSMMVSNVLKSNDAFGAVTEFIGPEFI</sequence>
<evidence type="ECO:0000256" key="2">
    <source>
        <dbReference type="ARBA" id="ARBA00023125"/>
    </source>
</evidence>
<dbReference type="PANTHER" id="PTHR47506">
    <property type="entry name" value="TRANSCRIPTIONAL REGULATORY PROTEIN"/>
    <property type="match status" value="1"/>
</dbReference>
<feature type="DNA-binding region" description="H-T-H motif" evidence="4">
    <location>
        <begin position="24"/>
        <end position="43"/>
    </location>
</feature>
<organism evidence="6 7">
    <name type="scientific">Brumicola blandensis</name>
    <dbReference type="NCBI Taxonomy" id="3075611"/>
    <lineage>
        <taxon>Bacteria</taxon>
        <taxon>Pseudomonadati</taxon>
        <taxon>Pseudomonadota</taxon>
        <taxon>Gammaproteobacteria</taxon>
        <taxon>Alteromonadales</taxon>
        <taxon>Alteromonadaceae</taxon>
        <taxon>Brumicola</taxon>
    </lineage>
</organism>
<keyword evidence="1" id="KW-0805">Transcription regulation</keyword>
<dbReference type="SUPFAM" id="SSF48498">
    <property type="entry name" value="Tetracyclin repressor-like, C-terminal domain"/>
    <property type="match status" value="1"/>
</dbReference>
<comment type="caution">
    <text evidence="6">The sequence shown here is derived from an EMBL/GenBank/DDBJ whole genome shotgun (WGS) entry which is preliminary data.</text>
</comment>
<dbReference type="AlphaFoldDB" id="A0AAW8R1G7"/>
<evidence type="ECO:0000256" key="1">
    <source>
        <dbReference type="ARBA" id="ARBA00023015"/>
    </source>
</evidence>
<dbReference type="Gene3D" id="1.10.357.10">
    <property type="entry name" value="Tetracycline Repressor, domain 2"/>
    <property type="match status" value="1"/>
</dbReference>
<dbReference type="PROSITE" id="PS50977">
    <property type="entry name" value="HTH_TETR_2"/>
    <property type="match status" value="1"/>
</dbReference>
<feature type="domain" description="HTH tetR-type" evidence="5">
    <location>
        <begin position="1"/>
        <end position="61"/>
    </location>
</feature>
<dbReference type="EMBL" id="JAVRIE010000002">
    <property type="protein sequence ID" value="MDT0582142.1"/>
    <property type="molecule type" value="Genomic_DNA"/>
</dbReference>
<keyword evidence="2 4" id="KW-0238">DNA-binding</keyword>
<dbReference type="InterPro" id="IPR009057">
    <property type="entry name" value="Homeodomain-like_sf"/>
</dbReference>
<dbReference type="InterPro" id="IPR001647">
    <property type="entry name" value="HTH_TetR"/>
</dbReference>